<dbReference type="KEGG" id="pchi:PC41400_14545"/>
<organism evidence="1 2">
    <name type="scientific">Paenibacillus chitinolyticus</name>
    <dbReference type="NCBI Taxonomy" id="79263"/>
    <lineage>
        <taxon>Bacteria</taxon>
        <taxon>Bacillati</taxon>
        <taxon>Bacillota</taxon>
        <taxon>Bacilli</taxon>
        <taxon>Bacillales</taxon>
        <taxon>Paenibacillaceae</taxon>
        <taxon>Paenibacillus</taxon>
    </lineage>
</organism>
<name>A0A410WX67_9BACL</name>
<dbReference type="AlphaFoldDB" id="A0A410WX67"/>
<evidence type="ECO:0000313" key="2">
    <source>
        <dbReference type="Proteomes" id="UP000288943"/>
    </source>
</evidence>
<dbReference type="Proteomes" id="UP000288943">
    <property type="component" value="Chromosome"/>
</dbReference>
<evidence type="ECO:0000313" key="1">
    <source>
        <dbReference type="EMBL" id="QAV18831.1"/>
    </source>
</evidence>
<sequence>MIMEVCNLVRMIGASFASWQDNYYDGVENDEFEYRGLEKEMYDEYINDTSDDYLLALKRQGGKNNQSR</sequence>
<reference evidence="1 2" key="1">
    <citation type="submission" date="2018-01" db="EMBL/GenBank/DDBJ databases">
        <title>The whole genome sequencing and assembly of Paenibacillus chitinolyticus KCCM 41400 strain.</title>
        <authorList>
            <person name="Kim J.-Y."/>
            <person name="Park M.-K."/>
            <person name="Lee Y.-J."/>
            <person name="Yi H."/>
            <person name="Bahn Y.-S."/>
            <person name="Kim J.F."/>
            <person name="Lee D.-W."/>
        </authorList>
    </citation>
    <scope>NUCLEOTIDE SEQUENCE [LARGE SCALE GENOMIC DNA]</scope>
    <source>
        <strain evidence="1 2">KCCM 41400</strain>
    </source>
</reference>
<protein>
    <submittedName>
        <fullName evidence="1">Uncharacterized protein</fullName>
    </submittedName>
</protein>
<dbReference type="EMBL" id="CP026520">
    <property type="protein sequence ID" value="QAV18831.1"/>
    <property type="molecule type" value="Genomic_DNA"/>
</dbReference>
<gene>
    <name evidence="1" type="ORF">PC41400_14545</name>
</gene>
<accession>A0A410WX67</accession>
<proteinExistence type="predicted"/>